<accession>A0A7R8W1A7</accession>
<dbReference type="InterPro" id="IPR029058">
    <property type="entry name" value="AB_hydrolase_fold"/>
</dbReference>
<evidence type="ECO:0000313" key="2">
    <source>
        <dbReference type="EMBL" id="CAD7207175.1"/>
    </source>
</evidence>
<dbReference type="PANTHER" id="PTHR11005">
    <property type="entry name" value="LYSOSOMAL ACID LIPASE-RELATED"/>
    <property type="match status" value="1"/>
</dbReference>
<dbReference type="AlphaFoldDB" id="A0A7R8W1A7"/>
<feature type="domain" description="Serine aminopeptidase S33" evidence="1">
    <location>
        <begin position="3"/>
        <end position="77"/>
    </location>
</feature>
<gene>
    <name evidence="2" type="ORF">TDIB3V08_LOCUS13323</name>
</gene>
<name>A0A7R8W1A7_TIMDO</name>
<organism evidence="2">
    <name type="scientific">Timema douglasi</name>
    <name type="common">Walking stick</name>
    <dbReference type="NCBI Taxonomy" id="61478"/>
    <lineage>
        <taxon>Eukaryota</taxon>
        <taxon>Metazoa</taxon>
        <taxon>Ecdysozoa</taxon>
        <taxon>Arthropoda</taxon>
        <taxon>Hexapoda</taxon>
        <taxon>Insecta</taxon>
        <taxon>Pterygota</taxon>
        <taxon>Neoptera</taxon>
        <taxon>Polyneoptera</taxon>
        <taxon>Phasmatodea</taxon>
        <taxon>Timematodea</taxon>
        <taxon>Timematoidea</taxon>
        <taxon>Timematidae</taxon>
        <taxon>Timema</taxon>
    </lineage>
</organism>
<protein>
    <recommendedName>
        <fullName evidence="1">Serine aminopeptidase S33 domain-containing protein</fullName>
    </recommendedName>
</protein>
<evidence type="ECO:0000259" key="1">
    <source>
        <dbReference type="Pfam" id="PF12146"/>
    </source>
</evidence>
<dbReference type="Gene3D" id="3.40.50.1820">
    <property type="entry name" value="alpha/beta hydrolase"/>
    <property type="match status" value="1"/>
</dbReference>
<dbReference type="SUPFAM" id="SSF53474">
    <property type="entry name" value="alpha/beta-Hydrolases"/>
    <property type="match status" value="1"/>
</dbReference>
<dbReference type="EMBL" id="OA594110">
    <property type="protein sequence ID" value="CAD7207175.1"/>
    <property type="molecule type" value="Genomic_DNA"/>
</dbReference>
<dbReference type="Pfam" id="PF12146">
    <property type="entry name" value="Hydrolase_4"/>
    <property type="match status" value="1"/>
</dbReference>
<sequence length="191" mass="21402">MFDLSAMIDYVLSTTGESSLYFVGHSMGATIAVVLLSERPEYNEKLKITILLAPVVRLRHNTSIFRHSSPLWKALQKVTSYSGMFDFPPDPPSLHKRLGPMCKERYIGQGICANILHTVAGYAGNINNVSSALTYLRHLPRQVTRPLQQLYRHQVTQKLHQTLALQASSYPSIETDSSFTGIKLPSNCIRL</sequence>
<dbReference type="InterPro" id="IPR022742">
    <property type="entry name" value="Hydrolase_4"/>
</dbReference>
<proteinExistence type="predicted"/>
<reference evidence="2" key="1">
    <citation type="submission" date="2020-11" db="EMBL/GenBank/DDBJ databases">
        <authorList>
            <person name="Tran Van P."/>
        </authorList>
    </citation>
    <scope>NUCLEOTIDE SEQUENCE</scope>
</reference>